<feature type="domain" description="Glutathionylspermidine synthase pre-ATP-grasp-like" evidence="6">
    <location>
        <begin position="1"/>
        <end position="127"/>
    </location>
</feature>
<dbReference type="RefSeq" id="WP_311731680.1">
    <property type="nucleotide sequence ID" value="NZ_JAVRFD010001149.1"/>
</dbReference>
<keyword evidence="1" id="KW-0436">Ligase</keyword>
<name>A0ABU2Y053_9ACTN</name>
<dbReference type="InterPro" id="IPR005494">
    <property type="entry name" value="GSPS_pre-ATP-grasp-like_dom"/>
</dbReference>
<keyword evidence="3" id="KW-0547">Nucleotide-binding</keyword>
<evidence type="ECO:0000313" key="7">
    <source>
        <dbReference type="EMBL" id="MDT0551495.1"/>
    </source>
</evidence>
<feature type="non-terminal residue" evidence="7">
    <location>
        <position position="127"/>
    </location>
</feature>
<evidence type="ECO:0000256" key="1">
    <source>
        <dbReference type="ARBA" id="ARBA00022598"/>
    </source>
</evidence>
<evidence type="ECO:0000256" key="5">
    <source>
        <dbReference type="ARBA" id="ARBA00022842"/>
    </source>
</evidence>
<evidence type="ECO:0000259" key="6">
    <source>
        <dbReference type="Pfam" id="PF03738"/>
    </source>
</evidence>
<accession>A0ABU2Y053</accession>
<keyword evidence="2" id="KW-0479">Metal-binding</keyword>
<keyword evidence="5" id="KW-0460">Magnesium</keyword>
<keyword evidence="8" id="KW-1185">Reference proteome</keyword>
<organism evidence="7 8">
    <name type="scientific">Streptomyces lonegramiae</name>
    <dbReference type="NCBI Taxonomy" id="3075524"/>
    <lineage>
        <taxon>Bacteria</taxon>
        <taxon>Bacillati</taxon>
        <taxon>Actinomycetota</taxon>
        <taxon>Actinomycetes</taxon>
        <taxon>Kitasatosporales</taxon>
        <taxon>Streptomycetaceae</taxon>
        <taxon>Streptomyces</taxon>
    </lineage>
</organism>
<keyword evidence="4" id="KW-0067">ATP-binding</keyword>
<dbReference type="SUPFAM" id="SSF52440">
    <property type="entry name" value="PreATP-grasp domain"/>
    <property type="match status" value="1"/>
</dbReference>
<evidence type="ECO:0000256" key="4">
    <source>
        <dbReference type="ARBA" id="ARBA00022840"/>
    </source>
</evidence>
<evidence type="ECO:0000256" key="2">
    <source>
        <dbReference type="ARBA" id="ARBA00022723"/>
    </source>
</evidence>
<dbReference type="Proteomes" id="UP001180754">
    <property type="component" value="Unassembled WGS sequence"/>
</dbReference>
<dbReference type="InterPro" id="IPR016185">
    <property type="entry name" value="PreATP-grasp_dom_sf"/>
</dbReference>
<dbReference type="Pfam" id="PF03738">
    <property type="entry name" value="GSP_synth"/>
    <property type="match status" value="1"/>
</dbReference>
<reference evidence="7" key="1">
    <citation type="submission" date="2024-05" db="EMBL/GenBank/DDBJ databases">
        <title>30 novel species of actinomycetes from the DSMZ collection.</title>
        <authorList>
            <person name="Nouioui I."/>
        </authorList>
    </citation>
    <scope>NUCLEOTIDE SEQUENCE</scope>
    <source>
        <strain evidence="7">DSM 41529</strain>
    </source>
</reference>
<dbReference type="EMBL" id="JAVRFD010001149">
    <property type="protein sequence ID" value="MDT0551495.1"/>
    <property type="molecule type" value="Genomic_DNA"/>
</dbReference>
<protein>
    <submittedName>
        <fullName evidence="7">Glutathionylspermidine synthase family protein</fullName>
    </submittedName>
</protein>
<evidence type="ECO:0000256" key="3">
    <source>
        <dbReference type="ARBA" id="ARBA00022741"/>
    </source>
</evidence>
<evidence type="ECO:0000313" key="8">
    <source>
        <dbReference type="Proteomes" id="UP001180754"/>
    </source>
</evidence>
<proteinExistence type="predicted"/>
<comment type="caution">
    <text evidence="7">The sequence shown here is derived from an EMBL/GenBank/DDBJ whole genome shotgun (WGS) entry which is preliminary data.</text>
</comment>
<sequence>MHEKLVARWGEIRDRLPGAETYFTWSGAELSGEDHVTVAYLQECAAEAGLNTVGLANEDIGIDADLHRYVDLAEAPMDSIFKLYPWEWMLDDDFGRRAVEQMPATMWVEPLWKTLLSNKAILAVLWE</sequence>
<gene>
    <name evidence="7" type="ORF">RND15_53980</name>
</gene>